<organism evidence="5 6">
    <name type="scientific">Besnoitia besnoiti</name>
    <name type="common">Apicomplexan protozoan</name>
    <dbReference type="NCBI Taxonomy" id="94643"/>
    <lineage>
        <taxon>Eukaryota</taxon>
        <taxon>Sar</taxon>
        <taxon>Alveolata</taxon>
        <taxon>Apicomplexa</taxon>
        <taxon>Conoidasida</taxon>
        <taxon>Coccidia</taxon>
        <taxon>Eucoccidiorida</taxon>
        <taxon>Eimeriorina</taxon>
        <taxon>Sarcocystidae</taxon>
        <taxon>Besnoitia</taxon>
    </lineage>
</organism>
<dbReference type="InterPro" id="IPR018359">
    <property type="entry name" value="Bromodomain_CS"/>
</dbReference>
<feature type="compositionally biased region" description="Low complexity" evidence="3">
    <location>
        <begin position="377"/>
        <end position="389"/>
    </location>
</feature>
<feature type="compositionally biased region" description="Low complexity" evidence="3">
    <location>
        <begin position="718"/>
        <end position="729"/>
    </location>
</feature>
<evidence type="ECO:0000256" key="3">
    <source>
        <dbReference type="SAM" id="MobiDB-lite"/>
    </source>
</evidence>
<proteinExistence type="predicted"/>
<evidence type="ECO:0000259" key="4">
    <source>
        <dbReference type="PROSITE" id="PS50014"/>
    </source>
</evidence>
<dbReference type="VEuPathDB" id="ToxoDB:BESB_047980"/>
<dbReference type="STRING" id="94643.A0A2A9MKS6"/>
<feature type="compositionally biased region" description="Basic and acidic residues" evidence="3">
    <location>
        <begin position="40"/>
        <end position="53"/>
    </location>
</feature>
<evidence type="ECO:0000256" key="1">
    <source>
        <dbReference type="ARBA" id="ARBA00023117"/>
    </source>
</evidence>
<keyword evidence="1 2" id="KW-0103">Bromodomain</keyword>
<comment type="caution">
    <text evidence="5">The sequence shown here is derived from an EMBL/GenBank/DDBJ whole genome shotgun (WGS) entry which is preliminary data.</text>
</comment>
<feature type="compositionally biased region" description="Polar residues" evidence="3">
    <location>
        <begin position="82"/>
        <end position="91"/>
    </location>
</feature>
<feature type="compositionally biased region" description="Gly residues" evidence="3">
    <location>
        <begin position="1"/>
        <end position="12"/>
    </location>
</feature>
<dbReference type="PRINTS" id="PR00503">
    <property type="entry name" value="BROMODOMAIN"/>
</dbReference>
<dbReference type="KEGG" id="bbes:BESB_047980"/>
<dbReference type="SUPFAM" id="SSF47370">
    <property type="entry name" value="Bromodomain"/>
    <property type="match status" value="1"/>
</dbReference>
<feature type="region of interest" description="Disordered" evidence="3">
    <location>
        <begin position="718"/>
        <end position="749"/>
    </location>
</feature>
<accession>A0A2A9MKS6</accession>
<feature type="compositionally biased region" description="Low complexity" evidence="3">
    <location>
        <begin position="13"/>
        <end position="35"/>
    </location>
</feature>
<protein>
    <submittedName>
        <fullName evidence="5">Bromodomain-containing protein</fullName>
    </submittedName>
</protein>
<feature type="compositionally biased region" description="Low complexity" evidence="3">
    <location>
        <begin position="881"/>
        <end position="891"/>
    </location>
</feature>
<dbReference type="GeneID" id="40309728"/>
<evidence type="ECO:0000256" key="2">
    <source>
        <dbReference type="PROSITE-ProRule" id="PRU00035"/>
    </source>
</evidence>
<dbReference type="Proteomes" id="UP000224006">
    <property type="component" value="Chromosome III"/>
</dbReference>
<dbReference type="InterPro" id="IPR036427">
    <property type="entry name" value="Bromodomain-like_sf"/>
</dbReference>
<sequence>MPCGAAGSGGSGPVPSVPSMGRTHGTTHQATTAAACESQSGEKGESCHTDKHVGAGVPAAYADGPRQADASAATSPPPGASLQPSERSASTDADDSPPPCGAVNPVSLQSSCPVSTASSPESAGASGSSSAPLSSALTSLQSDSRQPLSSSAFLSAAGQPASSLDDRDAAQPAAVSHQGASAPGGDGKGVSSPAVNTIALAEILHGFDCVRGELFLSEEERQMLQHALKPYHFRLVPSLSARALAGGPGGRKGFSKRVASGAGPSRRLTQEVQRLQQAACSFAALPRGKRRQSKANSRYQDDDTSSSVAGADKSERRGSLPYDESGARSGANQSADGVGEAGAGRGPQYLTGGEFWMGPQGQFGHSAGSPGSGGEKTVSVVSDDASTVSRNSRAGGKGDRRTGGRRSRQMAGVGEEAFGVAGGARGREDPDHVADEGRHSAAGGARGRKRKLRQERDEVSDPQGGWADEDREDQKYRRRVRTGKGDTGPPSGASAAASGFEGIAFTPILRSMPWRESCMLILQHLKRHTAARWFLAPVDPELDGVPGYLEVISRPMDFGTIERKLRGGPRVYVHPSQWQQDVRQVFFNAFSFHPVSHDVWQDAAILAAEFERCCLQTDQVNPYYASTLAASGAAGACAGAEAPHDRFPSSSEAAGPAAGFAASAAAASRASPAAASVARGGPSQTYAPYYASASAPAVQPLHDNASWTSLEGTDAAAASHVSASAASGRTGRGGPGRARRQAGQHFETSTHVSDAYYGGVYGGAPQPTASASAGGSGGGKGRLRGAASGVLGSPRRGGRGRGRGRGAAAQLLQRCRTWGETSPKNGPYMVGHQVLQSGGRGRGGGFGGVPPYGSVQGAGAVPGGGGQMGVGIDPQAVWEAEAPPNAPLLPRRPFRVSASTTSR</sequence>
<gene>
    <name evidence="5" type="ORF">BESB_047980</name>
</gene>
<dbReference type="OrthoDB" id="332846at2759"/>
<feature type="compositionally biased region" description="Basic and acidic residues" evidence="3">
    <location>
        <begin position="425"/>
        <end position="439"/>
    </location>
</feature>
<feature type="region of interest" description="Disordered" evidence="3">
    <location>
        <begin position="1"/>
        <end position="191"/>
    </location>
</feature>
<keyword evidence="6" id="KW-1185">Reference proteome</keyword>
<dbReference type="Gene3D" id="1.20.920.10">
    <property type="entry name" value="Bromodomain-like"/>
    <property type="match status" value="1"/>
</dbReference>
<dbReference type="PROSITE" id="PS50014">
    <property type="entry name" value="BROMODOMAIN_2"/>
    <property type="match status" value="1"/>
</dbReference>
<reference evidence="5 6" key="1">
    <citation type="submission" date="2017-09" db="EMBL/GenBank/DDBJ databases">
        <title>Genome sequencing of Besnoitia besnoiti strain Bb-Ger1.</title>
        <authorList>
            <person name="Schares G."/>
            <person name="Venepally P."/>
            <person name="Lorenzi H.A."/>
        </authorList>
    </citation>
    <scope>NUCLEOTIDE SEQUENCE [LARGE SCALE GENOMIC DNA]</scope>
    <source>
        <strain evidence="5 6">Bb-Ger1</strain>
    </source>
</reference>
<feature type="domain" description="Bromo" evidence="4">
    <location>
        <begin position="526"/>
        <end position="600"/>
    </location>
</feature>
<dbReference type="CDD" id="cd04369">
    <property type="entry name" value="Bromodomain"/>
    <property type="match status" value="1"/>
</dbReference>
<feature type="region of interest" description="Disordered" evidence="3">
    <location>
        <begin position="881"/>
        <end position="903"/>
    </location>
</feature>
<dbReference type="PROSITE" id="PS00633">
    <property type="entry name" value="BROMODOMAIN_1"/>
    <property type="match status" value="1"/>
</dbReference>
<feature type="compositionally biased region" description="Polar residues" evidence="3">
    <location>
        <begin position="140"/>
        <end position="153"/>
    </location>
</feature>
<feature type="region of interest" description="Disordered" evidence="3">
    <location>
        <begin position="245"/>
        <end position="497"/>
    </location>
</feature>
<dbReference type="RefSeq" id="XP_029220615.1">
    <property type="nucleotide sequence ID" value="XM_029363249.1"/>
</dbReference>
<dbReference type="InterPro" id="IPR052442">
    <property type="entry name" value="Env_Response_Regulator"/>
</dbReference>
<dbReference type="InterPro" id="IPR001487">
    <property type="entry name" value="Bromodomain"/>
</dbReference>
<feature type="compositionally biased region" description="Polar residues" evidence="3">
    <location>
        <begin position="270"/>
        <end position="279"/>
    </location>
</feature>
<dbReference type="EMBL" id="NWUJ01000003">
    <property type="protein sequence ID" value="PFH36606.1"/>
    <property type="molecule type" value="Genomic_DNA"/>
</dbReference>
<dbReference type="PANTHER" id="PTHR46136:SF1">
    <property type="entry name" value="TRANSCRIPTION FACTOR GTE11-RELATED"/>
    <property type="match status" value="1"/>
</dbReference>
<dbReference type="PANTHER" id="PTHR46136">
    <property type="entry name" value="TRANSCRIPTION FACTOR GTE8"/>
    <property type="match status" value="1"/>
</dbReference>
<feature type="compositionally biased region" description="Low complexity" evidence="3">
    <location>
        <begin position="115"/>
        <end position="139"/>
    </location>
</feature>
<evidence type="ECO:0000313" key="6">
    <source>
        <dbReference type="Proteomes" id="UP000224006"/>
    </source>
</evidence>
<evidence type="ECO:0000313" key="5">
    <source>
        <dbReference type="EMBL" id="PFH36606.1"/>
    </source>
</evidence>
<name>A0A2A9MKS6_BESBE</name>
<dbReference type="AlphaFoldDB" id="A0A2A9MKS6"/>
<feature type="region of interest" description="Disordered" evidence="3">
    <location>
        <begin position="768"/>
        <end position="806"/>
    </location>
</feature>
<dbReference type="SMART" id="SM00297">
    <property type="entry name" value="BROMO"/>
    <property type="match status" value="1"/>
</dbReference>
<feature type="compositionally biased region" description="Low complexity" evidence="3">
    <location>
        <begin position="488"/>
        <end position="497"/>
    </location>
</feature>
<dbReference type="Pfam" id="PF00439">
    <property type="entry name" value="Bromodomain"/>
    <property type="match status" value="1"/>
</dbReference>